<evidence type="ECO:0000313" key="1">
    <source>
        <dbReference type="EMBL" id="MED6207652.1"/>
    </source>
</evidence>
<name>A0ABU6YCK9_9FABA</name>
<dbReference type="Proteomes" id="UP001341840">
    <property type="component" value="Unassembled WGS sequence"/>
</dbReference>
<protein>
    <submittedName>
        <fullName evidence="1">Uncharacterized protein</fullName>
    </submittedName>
</protein>
<gene>
    <name evidence="1" type="ORF">PIB30_037703</name>
</gene>
<keyword evidence="2" id="KW-1185">Reference proteome</keyword>
<proteinExistence type="predicted"/>
<sequence length="86" mass="10048">MEFQQYRALMEEQRMLTAEFRAHAIGNYQRKVMKTQAKGEGKTQEWRVSSVPRPPHAHVHQRSLDSGVWWRAHAHGTPKVPRLACE</sequence>
<organism evidence="1 2">
    <name type="scientific">Stylosanthes scabra</name>
    <dbReference type="NCBI Taxonomy" id="79078"/>
    <lineage>
        <taxon>Eukaryota</taxon>
        <taxon>Viridiplantae</taxon>
        <taxon>Streptophyta</taxon>
        <taxon>Embryophyta</taxon>
        <taxon>Tracheophyta</taxon>
        <taxon>Spermatophyta</taxon>
        <taxon>Magnoliopsida</taxon>
        <taxon>eudicotyledons</taxon>
        <taxon>Gunneridae</taxon>
        <taxon>Pentapetalae</taxon>
        <taxon>rosids</taxon>
        <taxon>fabids</taxon>
        <taxon>Fabales</taxon>
        <taxon>Fabaceae</taxon>
        <taxon>Papilionoideae</taxon>
        <taxon>50 kb inversion clade</taxon>
        <taxon>dalbergioids sensu lato</taxon>
        <taxon>Dalbergieae</taxon>
        <taxon>Pterocarpus clade</taxon>
        <taxon>Stylosanthes</taxon>
    </lineage>
</organism>
<evidence type="ECO:0000313" key="2">
    <source>
        <dbReference type="Proteomes" id="UP001341840"/>
    </source>
</evidence>
<comment type="caution">
    <text evidence="1">The sequence shown here is derived from an EMBL/GenBank/DDBJ whole genome shotgun (WGS) entry which is preliminary data.</text>
</comment>
<accession>A0ABU6YCK9</accession>
<reference evidence="1 2" key="1">
    <citation type="journal article" date="2023" name="Plants (Basel)">
        <title>Bridging the Gap: Combining Genomics and Transcriptomics Approaches to Understand Stylosanthes scabra, an Orphan Legume from the Brazilian Caatinga.</title>
        <authorList>
            <person name="Ferreira-Neto J.R.C."/>
            <person name="da Silva M.D."/>
            <person name="Binneck E."/>
            <person name="de Melo N.F."/>
            <person name="da Silva R.H."/>
            <person name="de Melo A.L.T.M."/>
            <person name="Pandolfi V."/>
            <person name="Bustamante F.O."/>
            <person name="Brasileiro-Vidal A.C."/>
            <person name="Benko-Iseppon A.M."/>
        </authorList>
    </citation>
    <scope>NUCLEOTIDE SEQUENCE [LARGE SCALE GENOMIC DNA]</scope>
    <source>
        <tissue evidence="1">Leaves</tissue>
    </source>
</reference>
<dbReference type="EMBL" id="JASCZI010241846">
    <property type="protein sequence ID" value="MED6207652.1"/>
    <property type="molecule type" value="Genomic_DNA"/>
</dbReference>